<evidence type="ECO:0000256" key="8">
    <source>
        <dbReference type="ARBA" id="ARBA00023237"/>
    </source>
</evidence>
<dbReference type="Pfam" id="PF17243">
    <property type="entry name" value="POTRA_TamA_1"/>
    <property type="match status" value="1"/>
</dbReference>
<dbReference type="PANTHER" id="PTHR12815:SF47">
    <property type="entry name" value="TRANSLOCATION AND ASSEMBLY MODULE SUBUNIT TAMA"/>
    <property type="match status" value="1"/>
</dbReference>
<name>A0A1B9NV35_ALILO</name>
<keyword evidence="5" id="KW-0812">Transmembrane</keyword>
<dbReference type="OrthoDB" id="9769707at2"/>
<evidence type="ECO:0000259" key="13">
    <source>
        <dbReference type="Pfam" id="PF07244"/>
    </source>
</evidence>
<dbReference type="Gene3D" id="2.40.160.50">
    <property type="entry name" value="membrane protein fhac: a member of the omp85/tpsb transporter family"/>
    <property type="match status" value="1"/>
</dbReference>
<dbReference type="PANTHER" id="PTHR12815">
    <property type="entry name" value="SORTING AND ASSEMBLY MACHINERY SAMM50 PROTEIN FAMILY MEMBER"/>
    <property type="match status" value="1"/>
</dbReference>
<keyword evidence="8" id="KW-0998">Cell outer membrane</keyword>
<comment type="similarity">
    <text evidence="2">Belongs to the TamA family.</text>
</comment>
<dbReference type="FunFam" id="3.10.20.310:FF:000008">
    <property type="entry name" value="Outer membrane protein, OMP85 family"/>
    <property type="match status" value="1"/>
</dbReference>
<dbReference type="RefSeq" id="WP_065612021.1">
    <property type="nucleotide sequence ID" value="NZ_CAWMPN010000026.1"/>
</dbReference>
<keyword evidence="4" id="KW-1134">Transmembrane beta strand</keyword>
<feature type="chain" id="PRO_5008632172" description="Translocation and assembly module subunit TamA" evidence="11">
    <location>
        <begin position="23"/>
        <end position="573"/>
    </location>
</feature>
<dbReference type="Proteomes" id="UP000093523">
    <property type="component" value="Unassembled WGS sequence"/>
</dbReference>
<feature type="domain" description="TamA POTRA" evidence="14">
    <location>
        <begin position="25"/>
        <end position="97"/>
    </location>
</feature>
<evidence type="ECO:0000256" key="10">
    <source>
        <dbReference type="ARBA" id="ARBA00093548"/>
    </source>
</evidence>
<evidence type="ECO:0000259" key="12">
    <source>
        <dbReference type="Pfam" id="PF01103"/>
    </source>
</evidence>
<evidence type="ECO:0000256" key="5">
    <source>
        <dbReference type="ARBA" id="ARBA00022692"/>
    </source>
</evidence>
<dbReference type="GO" id="GO:0009306">
    <property type="term" value="P:protein secretion"/>
    <property type="evidence" value="ECO:0007669"/>
    <property type="project" value="TreeGrafter"/>
</dbReference>
<dbReference type="InterPro" id="IPR035243">
    <property type="entry name" value="TamA_POTRA_Dom_1"/>
</dbReference>
<gene>
    <name evidence="15" type="ORF">A6E04_18020</name>
</gene>
<dbReference type="GO" id="GO:0097347">
    <property type="term" value="C:TAM protein secretion complex"/>
    <property type="evidence" value="ECO:0007669"/>
    <property type="project" value="TreeGrafter"/>
</dbReference>
<organism evidence="15 16">
    <name type="scientific">Aliivibrio logei</name>
    <name type="common">Vibrio logei</name>
    <dbReference type="NCBI Taxonomy" id="688"/>
    <lineage>
        <taxon>Bacteria</taxon>
        <taxon>Pseudomonadati</taxon>
        <taxon>Pseudomonadota</taxon>
        <taxon>Gammaproteobacteria</taxon>
        <taxon>Vibrionales</taxon>
        <taxon>Vibrionaceae</taxon>
        <taxon>Aliivibrio</taxon>
    </lineage>
</organism>
<proteinExistence type="inferred from homology"/>
<evidence type="ECO:0000259" key="14">
    <source>
        <dbReference type="Pfam" id="PF17243"/>
    </source>
</evidence>
<dbReference type="InterPro" id="IPR039910">
    <property type="entry name" value="D15-like"/>
</dbReference>
<evidence type="ECO:0000256" key="3">
    <source>
        <dbReference type="ARBA" id="ARBA00015419"/>
    </source>
</evidence>
<evidence type="ECO:0000256" key="11">
    <source>
        <dbReference type="SAM" id="SignalP"/>
    </source>
</evidence>
<dbReference type="EMBL" id="MAJU01000026">
    <property type="protein sequence ID" value="OCH17899.1"/>
    <property type="molecule type" value="Genomic_DNA"/>
</dbReference>
<evidence type="ECO:0000256" key="7">
    <source>
        <dbReference type="ARBA" id="ARBA00023136"/>
    </source>
</evidence>
<dbReference type="AlphaFoldDB" id="A0A1B9NV35"/>
<dbReference type="InterPro" id="IPR000184">
    <property type="entry name" value="Bac_surfAg_D15"/>
</dbReference>
<keyword evidence="7" id="KW-0472">Membrane</keyword>
<evidence type="ECO:0000256" key="4">
    <source>
        <dbReference type="ARBA" id="ARBA00022452"/>
    </source>
</evidence>
<comment type="caution">
    <text evidence="15">The sequence shown here is derived from an EMBL/GenBank/DDBJ whole genome shotgun (WGS) entry which is preliminary data.</text>
</comment>
<dbReference type="InterPro" id="IPR010827">
    <property type="entry name" value="BamA/TamA_POTRA"/>
</dbReference>
<comment type="subcellular location">
    <subcellularLocation>
        <location evidence="1">Cell outer membrane</location>
    </subcellularLocation>
</comment>
<dbReference type="Pfam" id="PF07244">
    <property type="entry name" value="POTRA"/>
    <property type="match status" value="1"/>
</dbReference>
<feature type="signal peptide" evidence="11">
    <location>
        <begin position="1"/>
        <end position="22"/>
    </location>
</feature>
<evidence type="ECO:0000313" key="15">
    <source>
        <dbReference type="EMBL" id="OCH17899.1"/>
    </source>
</evidence>
<evidence type="ECO:0000256" key="1">
    <source>
        <dbReference type="ARBA" id="ARBA00004442"/>
    </source>
</evidence>
<keyword evidence="6 11" id="KW-0732">Signal</keyword>
<protein>
    <recommendedName>
        <fullName evidence="3">Translocation and assembly module subunit TamA</fullName>
    </recommendedName>
    <alternativeName>
        <fullName evidence="9">Autotransporter assembly factor TamA</fullName>
    </alternativeName>
</protein>
<evidence type="ECO:0000256" key="2">
    <source>
        <dbReference type="ARBA" id="ARBA00010248"/>
    </source>
</evidence>
<dbReference type="STRING" id="688.A6E04_18020"/>
<evidence type="ECO:0000256" key="6">
    <source>
        <dbReference type="ARBA" id="ARBA00022729"/>
    </source>
</evidence>
<accession>A0A1B9NV35</accession>
<evidence type="ECO:0000256" key="9">
    <source>
        <dbReference type="ARBA" id="ARBA00033063"/>
    </source>
</evidence>
<dbReference type="GO" id="GO:0009279">
    <property type="term" value="C:cell outer membrane"/>
    <property type="evidence" value="ECO:0007669"/>
    <property type="project" value="UniProtKB-SubCell"/>
</dbReference>
<evidence type="ECO:0000313" key="16">
    <source>
        <dbReference type="Proteomes" id="UP000093523"/>
    </source>
</evidence>
<reference evidence="15 16" key="1">
    <citation type="submission" date="2016-06" db="EMBL/GenBank/DDBJ databases">
        <authorList>
            <person name="Kjaerup R.B."/>
            <person name="Dalgaard T.S."/>
            <person name="Juul-Madsen H.R."/>
        </authorList>
    </citation>
    <scope>NUCLEOTIDE SEQUENCE [LARGE SCALE GENOMIC DNA]</scope>
    <source>
        <strain evidence="15 16">1S159</strain>
    </source>
</reference>
<feature type="domain" description="Bacterial surface antigen (D15)" evidence="12">
    <location>
        <begin position="266"/>
        <end position="570"/>
    </location>
</feature>
<comment type="subunit">
    <text evidence="10">Interacts with TamB to form the translocation and assembly module (TAM).</text>
</comment>
<feature type="domain" description="POTRA" evidence="13">
    <location>
        <begin position="104"/>
        <end position="165"/>
    </location>
</feature>
<sequence>MTKKLSLFFTFCLFAISSNVSAETELDIEGLEGPLLSNVEAYISGIPEEDYSVSLRFQARLEESTTDALKALGYYQPVITFTIEGEKLDHTLIMTVEEGQPVVIYVSDIIITGEAKNDIDFTNAVDNSGLNLGQVLNHGRYESLKSTLQNLALRKGYFDGEFSVNRLEVAPGRHQAMVRLHYDSGKRYSFGETTIDGSQVEEKRVRSIIPFEPGDPYLASLVGDLNQSLSNTEWFSSVYVEPDLDAVGETHQLPMKVHVSPQVRNQLETSIGYSTDVGARGKIRWKKPWLNKYGHSLDTALSISKPEQEATISYKIPLEQVLKDYYIVKYGLKNVDNRDTDSLESNLAFERHWVYDSGWHRTIYTRFLYEEFTQGIQDGTAWLVLPGISFSKSRTRGGTMPMWGDKKAFTIEGTDEALTSDVRMLRLQAQGAIVRSIGENHRGVARADIGAIYTDDFYKLPPSIRFFAGGDNSIRGYGYEEVSPKDSSGYLTGGQFMATTSLEYQYRVVGNWWLATFIDYGDAWITTPDWKTGAGLGIRWASPVGPVRLDFAWGFDAEPGDEFKIHFTLGPEV</sequence>
<dbReference type="Pfam" id="PF01103">
    <property type="entry name" value="Omp85"/>
    <property type="match status" value="1"/>
</dbReference>
<dbReference type="Gene3D" id="3.10.20.310">
    <property type="entry name" value="membrane protein fhac"/>
    <property type="match status" value="3"/>
</dbReference>